<dbReference type="PANTHER" id="PTHR43585:SF2">
    <property type="entry name" value="ATP-GRASP ENZYME FSQD"/>
    <property type="match status" value="1"/>
</dbReference>
<protein>
    <submittedName>
        <fullName evidence="6">Carbamoyl phosphate synthase large subunit</fullName>
    </submittedName>
</protein>
<proteinExistence type="predicted"/>
<feature type="domain" description="ATP-grasp" evidence="5">
    <location>
        <begin position="117"/>
        <end position="307"/>
    </location>
</feature>
<evidence type="ECO:0000259" key="5">
    <source>
        <dbReference type="PROSITE" id="PS50975"/>
    </source>
</evidence>
<dbReference type="InterPro" id="IPR013815">
    <property type="entry name" value="ATP_grasp_subdomain_1"/>
</dbReference>
<dbReference type="GO" id="GO:0016874">
    <property type="term" value="F:ligase activity"/>
    <property type="evidence" value="ECO:0007669"/>
    <property type="project" value="UniProtKB-KW"/>
</dbReference>
<keyword evidence="1" id="KW-0436">Ligase</keyword>
<keyword evidence="3 4" id="KW-0067">ATP-binding</keyword>
<dbReference type="GO" id="GO:0046872">
    <property type="term" value="F:metal ion binding"/>
    <property type="evidence" value="ECO:0007669"/>
    <property type="project" value="InterPro"/>
</dbReference>
<dbReference type="GO" id="GO:0005524">
    <property type="term" value="F:ATP binding"/>
    <property type="evidence" value="ECO:0007669"/>
    <property type="project" value="UniProtKB-UniRule"/>
</dbReference>
<dbReference type="PROSITE" id="PS50975">
    <property type="entry name" value="ATP_GRASP"/>
    <property type="match status" value="1"/>
</dbReference>
<evidence type="ECO:0000313" key="7">
    <source>
        <dbReference type="Proteomes" id="UP000563349"/>
    </source>
</evidence>
<gene>
    <name evidence="6" type="ORF">HZY93_03665</name>
</gene>
<reference evidence="6 7" key="1">
    <citation type="submission" date="2020-07" db="EMBL/GenBank/DDBJ databases">
        <title>MOT database genomes.</title>
        <authorList>
            <person name="Joseph S."/>
            <person name="Aduse-Opoku J."/>
            <person name="Hashim A."/>
            <person name="Wade W."/>
            <person name="Curtis M."/>
        </authorList>
    </citation>
    <scope>NUCLEOTIDE SEQUENCE [LARGE SCALE GENOMIC DNA]</scope>
    <source>
        <strain evidence="6 7">CCW311</strain>
    </source>
</reference>
<dbReference type="Gene3D" id="3.30.1490.20">
    <property type="entry name" value="ATP-grasp fold, A domain"/>
    <property type="match status" value="1"/>
</dbReference>
<dbReference type="SUPFAM" id="SSF56059">
    <property type="entry name" value="Glutathione synthetase ATP-binding domain-like"/>
    <property type="match status" value="1"/>
</dbReference>
<evidence type="ECO:0000256" key="2">
    <source>
        <dbReference type="ARBA" id="ARBA00022741"/>
    </source>
</evidence>
<dbReference type="Gene3D" id="3.30.470.20">
    <property type="entry name" value="ATP-grasp fold, B domain"/>
    <property type="match status" value="1"/>
</dbReference>
<keyword evidence="2 4" id="KW-0547">Nucleotide-binding</keyword>
<evidence type="ECO:0000256" key="3">
    <source>
        <dbReference type="ARBA" id="ARBA00022840"/>
    </source>
</evidence>
<comment type="caution">
    <text evidence="6">The sequence shown here is derived from an EMBL/GenBank/DDBJ whole genome shotgun (WGS) entry which is preliminary data.</text>
</comment>
<sequence>MNYIVISPYYPQNFQKFSIELAKQGITVLGIGQEPYDQLGHELQEAMTEYFRVSNLEDLDEVKRAVAFLFYKHGPIDRIESQNEYWLEMDAQLRTQFNVFGPKNEDIEKTKFKSKMKEIFRTAGVPVTPGRVVTTDEEVEEAVERLGLPLIAKPDNGVGAAATYKLEEPRSVREFLANWDRSVAYFLEPFVTSTEMCTFDGLVDAEGNIVWATSFDYTDTPLNILLQQKGFAYYTQMEVDPLLRQYGEAAVKAFGMKERFFHIEFFRNGDDYIAVEYNNRPAGAFAIDVYNFGYSRDLFRDYASLVAGNGFPEADGPVNHALAIARRDRFNYQISKEELLERYAANLKASLRMPEAFAELQGNDMFIFTSDDLDVIHNIIRDVETLAE</sequence>
<dbReference type="AlphaFoldDB" id="A0A7Z0LD17"/>
<organism evidence="6 7">
    <name type="scientific">Streptococcus danieliae</name>
    <dbReference type="NCBI Taxonomy" id="747656"/>
    <lineage>
        <taxon>Bacteria</taxon>
        <taxon>Bacillati</taxon>
        <taxon>Bacillota</taxon>
        <taxon>Bacilli</taxon>
        <taxon>Lactobacillales</taxon>
        <taxon>Streptococcaceae</taxon>
        <taxon>Streptococcus</taxon>
    </lineage>
</organism>
<dbReference type="EMBL" id="JACBYG010000032">
    <property type="protein sequence ID" value="NYS49068.1"/>
    <property type="molecule type" value="Genomic_DNA"/>
</dbReference>
<evidence type="ECO:0000313" key="6">
    <source>
        <dbReference type="EMBL" id="NYS49068.1"/>
    </source>
</evidence>
<dbReference type="Proteomes" id="UP000563349">
    <property type="component" value="Unassembled WGS sequence"/>
</dbReference>
<dbReference type="PANTHER" id="PTHR43585">
    <property type="entry name" value="FUMIPYRROLE BIOSYNTHESIS PROTEIN C"/>
    <property type="match status" value="1"/>
</dbReference>
<dbReference type="Gene3D" id="3.40.50.20">
    <property type="match status" value="1"/>
</dbReference>
<dbReference type="InterPro" id="IPR052032">
    <property type="entry name" value="ATP-dep_AA_Ligase"/>
</dbReference>
<name>A0A7Z0LD17_9STRE</name>
<dbReference type="RefSeq" id="WP_179923697.1">
    <property type="nucleotide sequence ID" value="NZ_CP128228.1"/>
</dbReference>
<evidence type="ECO:0000256" key="1">
    <source>
        <dbReference type="ARBA" id="ARBA00022598"/>
    </source>
</evidence>
<dbReference type="InterPro" id="IPR011761">
    <property type="entry name" value="ATP-grasp"/>
</dbReference>
<accession>A0A7Z0LD17</accession>
<evidence type="ECO:0000256" key="4">
    <source>
        <dbReference type="PROSITE-ProRule" id="PRU00409"/>
    </source>
</evidence>
<keyword evidence="7" id="KW-1185">Reference proteome</keyword>